<organism evidence="2">
    <name type="scientific">uncultured Caudovirales phage</name>
    <dbReference type="NCBI Taxonomy" id="2100421"/>
    <lineage>
        <taxon>Viruses</taxon>
        <taxon>Duplodnaviria</taxon>
        <taxon>Heunggongvirae</taxon>
        <taxon>Uroviricota</taxon>
        <taxon>Caudoviricetes</taxon>
        <taxon>Peduoviridae</taxon>
        <taxon>Maltschvirus</taxon>
        <taxon>Maltschvirus maltsch</taxon>
    </lineage>
</organism>
<dbReference type="EMBL" id="LR798301">
    <property type="protein sequence ID" value="CAB5222281.1"/>
    <property type="molecule type" value="Genomic_DNA"/>
</dbReference>
<feature type="region of interest" description="Disordered" evidence="1">
    <location>
        <begin position="1"/>
        <end position="69"/>
    </location>
</feature>
<evidence type="ECO:0000313" key="2">
    <source>
        <dbReference type="EMBL" id="CAB5222281.1"/>
    </source>
</evidence>
<name>A0A6J7WWE7_9CAUD</name>
<evidence type="ECO:0000256" key="1">
    <source>
        <dbReference type="SAM" id="MobiDB-lite"/>
    </source>
</evidence>
<accession>A0A6J7WWE7</accession>
<feature type="region of interest" description="Disordered" evidence="1">
    <location>
        <begin position="112"/>
        <end position="161"/>
    </location>
</feature>
<sequence>MAANTFTSWSNPDQNNGGGGFGLSPVFRSAKDQMLSGYKSQPDTTYPDGYLGTMSSNRRQDKTLGTLSRNNARQYSRGVHKGERINPGDYIWPDEFNKWTGIQLESQGMKFAPPGAEPVRLTNDGKVGPKGISRGDQNYDDAQQISPERRSRLKALAPSWR</sequence>
<reference evidence="2" key="1">
    <citation type="submission" date="2020-05" db="EMBL/GenBank/DDBJ databases">
        <authorList>
            <person name="Chiriac C."/>
            <person name="Salcher M."/>
            <person name="Ghai R."/>
            <person name="Kavagutti S V."/>
        </authorList>
    </citation>
    <scope>NUCLEOTIDE SEQUENCE</scope>
</reference>
<gene>
    <name evidence="2" type="ORF">UFOVP361_81</name>
</gene>
<proteinExistence type="predicted"/>
<feature type="compositionally biased region" description="Polar residues" evidence="1">
    <location>
        <begin position="1"/>
        <end position="15"/>
    </location>
</feature>
<protein>
    <submittedName>
        <fullName evidence="2">Uncharacterized protein</fullName>
    </submittedName>
</protein>
<feature type="compositionally biased region" description="Polar residues" evidence="1">
    <location>
        <begin position="53"/>
        <end position="69"/>
    </location>
</feature>